<feature type="compositionally biased region" description="Basic and acidic residues" evidence="1">
    <location>
        <begin position="151"/>
        <end position="181"/>
    </location>
</feature>
<organism evidence="4 5">
    <name type="scientific">Rossellomorea vietnamensis</name>
    <dbReference type="NCBI Taxonomy" id="218284"/>
    <lineage>
        <taxon>Bacteria</taxon>
        <taxon>Bacillati</taxon>
        <taxon>Bacillota</taxon>
        <taxon>Bacilli</taxon>
        <taxon>Bacillales</taxon>
        <taxon>Bacillaceae</taxon>
        <taxon>Rossellomorea</taxon>
    </lineage>
</organism>
<keyword evidence="2" id="KW-1133">Transmembrane helix</keyword>
<evidence type="ECO:0000313" key="4">
    <source>
        <dbReference type="EMBL" id="KPL59743.1"/>
    </source>
</evidence>
<reference evidence="4 5" key="1">
    <citation type="submission" date="2015-08" db="EMBL/GenBank/DDBJ databases">
        <title>Draft Genome Sequence of Bacillus vietnamensis UCD-SED5.</title>
        <authorList>
            <person name="Lee R.D."/>
            <person name="Jospin G."/>
            <person name="Lang J.M."/>
            <person name="Coil D.A."/>
            <person name="Eisen J.A."/>
        </authorList>
    </citation>
    <scope>NUCLEOTIDE SEQUENCE [LARGE SCALE GENOMIC DNA]</scope>
    <source>
        <strain evidence="4 5">UCD-SED5</strain>
    </source>
</reference>
<dbReference type="SMART" id="SM00257">
    <property type="entry name" value="LysM"/>
    <property type="match status" value="1"/>
</dbReference>
<dbReference type="Proteomes" id="UP000050398">
    <property type="component" value="Unassembled WGS sequence"/>
</dbReference>
<accession>A0A0P6W2Y3</accession>
<dbReference type="OrthoDB" id="2583609at2"/>
<dbReference type="PROSITE" id="PS51782">
    <property type="entry name" value="LYSM"/>
    <property type="match status" value="1"/>
</dbReference>
<feature type="region of interest" description="Disordered" evidence="1">
    <location>
        <begin position="1"/>
        <end position="38"/>
    </location>
</feature>
<dbReference type="PATRIC" id="fig|218284.4.peg.3616"/>
<evidence type="ECO:0000256" key="1">
    <source>
        <dbReference type="SAM" id="MobiDB-lite"/>
    </source>
</evidence>
<dbReference type="SUPFAM" id="SSF54106">
    <property type="entry name" value="LysM domain"/>
    <property type="match status" value="1"/>
</dbReference>
<evidence type="ECO:0000259" key="3">
    <source>
        <dbReference type="PROSITE" id="PS51782"/>
    </source>
</evidence>
<dbReference type="Gene3D" id="3.10.350.10">
    <property type="entry name" value="LysM domain"/>
    <property type="match status" value="1"/>
</dbReference>
<evidence type="ECO:0000313" key="5">
    <source>
        <dbReference type="Proteomes" id="UP000050398"/>
    </source>
</evidence>
<gene>
    <name evidence="4" type="ORF">AM506_09775</name>
</gene>
<feature type="compositionally biased region" description="Polar residues" evidence="1">
    <location>
        <begin position="126"/>
        <end position="145"/>
    </location>
</feature>
<feature type="domain" description="LysM" evidence="3">
    <location>
        <begin position="186"/>
        <end position="232"/>
    </location>
</feature>
<dbReference type="InterPro" id="IPR018392">
    <property type="entry name" value="LysM"/>
</dbReference>
<feature type="transmembrane region" description="Helical" evidence="2">
    <location>
        <begin position="52"/>
        <end position="76"/>
    </location>
</feature>
<dbReference type="InterPro" id="IPR036779">
    <property type="entry name" value="LysM_dom_sf"/>
</dbReference>
<sequence length="236" mass="27378">MSKDPYRDQAAKRKIKIERVPEEPPAKKREPLPPRSELHREKLKKNKWKMKYPLISMLLLFFILLPLTVFGLYSLFDHRNGPLVVMSEDVDDVVEVRYDQSENEQEESEAAITPQTEEDPPDTDQKNASSNESASSTGEKNQQASAPPPKETVEEKPKEQIKKEPIEETKEEPQEIKKEEPKVKVVYHTVKPKETLYRIAMNYYHSPSGVDRIKEWNKIKDTDIQTGQVLEIPLDQ</sequence>
<keyword evidence="2" id="KW-0812">Transmembrane</keyword>
<name>A0A0P6W2Y3_9BACI</name>
<dbReference type="RefSeq" id="WP_060672310.1">
    <property type="nucleotide sequence ID" value="NZ_LIXZ01000006.1"/>
</dbReference>
<dbReference type="EMBL" id="LIXZ01000006">
    <property type="protein sequence ID" value="KPL59743.1"/>
    <property type="molecule type" value="Genomic_DNA"/>
</dbReference>
<protein>
    <recommendedName>
        <fullName evidence="3">LysM domain-containing protein</fullName>
    </recommendedName>
</protein>
<dbReference type="CDD" id="cd00118">
    <property type="entry name" value="LysM"/>
    <property type="match status" value="1"/>
</dbReference>
<feature type="region of interest" description="Disordered" evidence="1">
    <location>
        <begin position="99"/>
        <end position="181"/>
    </location>
</feature>
<proteinExistence type="predicted"/>
<dbReference type="AlphaFoldDB" id="A0A0P6W2Y3"/>
<comment type="caution">
    <text evidence="4">The sequence shown here is derived from an EMBL/GenBank/DDBJ whole genome shotgun (WGS) entry which is preliminary data.</text>
</comment>
<evidence type="ECO:0000256" key="2">
    <source>
        <dbReference type="SAM" id="Phobius"/>
    </source>
</evidence>
<keyword evidence="2" id="KW-0472">Membrane</keyword>
<dbReference type="Pfam" id="PF01476">
    <property type="entry name" value="LysM"/>
    <property type="match status" value="1"/>
</dbReference>